<dbReference type="Pfam" id="PF07690">
    <property type="entry name" value="MFS_1"/>
    <property type="match status" value="1"/>
</dbReference>
<dbReference type="InterPro" id="IPR036259">
    <property type="entry name" value="MFS_trans_sf"/>
</dbReference>
<dbReference type="PANTHER" id="PTHR43702:SF3">
    <property type="entry name" value="PROTEIN TSGA"/>
    <property type="match status" value="1"/>
</dbReference>
<evidence type="ECO:0000256" key="1">
    <source>
        <dbReference type="ARBA" id="ARBA00004429"/>
    </source>
</evidence>
<dbReference type="AlphaFoldDB" id="A0A375AFL2"/>
<evidence type="ECO:0000256" key="2">
    <source>
        <dbReference type="ARBA" id="ARBA00022475"/>
    </source>
</evidence>
<keyword evidence="2" id="KW-1003">Cell membrane</keyword>
<feature type="transmembrane region" description="Helical" evidence="6">
    <location>
        <begin position="204"/>
        <end position="229"/>
    </location>
</feature>
<keyword evidence="9" id="KW-1185">Reference proteome</keyword>
<dbReference type="SUPFAM" id="SSF103473">
    <property type="entry name" value="MFS general substrate transporter"/>
    <property type="match status" value="1"/>
</dbReference>
<dbReference type="GO" id="GO:0005886">
    <property type="term" value="C:plasma membrane"/>
    <property type="evidence" value="ECO:0007669"/>
    <property type="project" value="UniProtKB-SubCell"/>
</dbReference>
<feature type="transmembrane region" description="Helical" evidence="6">
    <location>
        <begin position="300"/>
        <end position="319"/>
    </location>
</feature>
<dbReference type="EMBL" id="LT615367">
    <property type="protein sequence ID" value="SLM64706.1"/>
    <property type="molecule type" value="Genomic_DNA"/>
</dbReference>
<dbReference type="InterPro" id="IPR050375">
    <property type="entry name" value="MFS_TsgA-like"/>
</dbReference>
<feature type="transmembrane region" description="Helical" evidence="6">
    <location>
        <begin position="134"/>
        <end position="156"/>
    </location>
</feature>
<dbReference type="InterPro" id="IPR011701">
    <property type="entry name" value="MFS"/>
</dbReference>
<evidence type="ECO:0000256" key="3">
    <source>
        <dbReference type="ARBA" id="ARBA00022692"/>
    </source>
</evidence>
<sequence length="396" mass="43525">MSDLNRQRLFFTSCFSYALTGALVIVTGMVMGDIAQYFNVPIADMSNTFTFLNTGILLSIFLNVWLMDVFALKKQLIFGFILIVLSVIGLFVGKSLAVFSACMFVLGVVSGITMSIGTFLITQLYVGRQRGARLLFTDSFFSMAGTIFPIVAAALLSRHFGWYWIYACIGLLYVVILVLTLLSDFPEIGAKKADVQQNVVQEKWGTGVLFLSVAALCYILGQLAFIQWVPEYVTKTFNMDIGDAGALVSSFWTSYMIGMWVFSVVLKFFDLQRVVTVLALLATGAMYLFVSAGQPDLLKYFIFGLGFISSAIYTTLITLGSQQTKVPSPKLVNFILTCGTVGTMLTFIVTGPIVQHLGVHAALVTANGLYFVVFVMCLLLGLVTRHRLHGHESATH</sequence>
<feature type="transmembrane region" description="Helical" evidence="6">
    <location>
        <begin position="331"/>
        <end position="354"/>
    </location>
</feature>
<organism evidence="8 9">
    <name type="scientific">Dickeya aquatica</name>
    <dbReference type="NCBI Taxonomy" id="1401087"/>
    <lineage>
        <taxon>Bacteria</taxon>
        <taxon>Pseudomonadati</taxon>
        <taxon>Pseudomonadota</taxon>
        <taxon>Gammaproteobacteria</taxon>
        <taxon>Enterobacterales</taxon>
        <taxon>Pectobacteriaceae</taxon>
        <taxon>Dickeya</taxon>
    </lineage>
</organism>
<evidence type="ECO:0000259" key="7">
    <source>
        <dbReference type="PROSITE" id="PS50850"/>
    </source>
</evidence>
<dbReference type="PROSITE" id="PS50850">
    <property type="entry name" value="MFS"/>
    <property type="match status" value="1"/>
</dbReference>
<reference evidence="8 9" key="1">
    <citation type="submission" date="2016-09" db="EMBL/GenBank/DDBJ databases">
        <authorList>
            <person name="Reverchon S."/>
            <person name="Nasser W."/>
            <person name="Leonard S."/>
            <person name="Brochier C."/>
            <person name="Duprey A."/>
        </authorList>
    </citation>
    <scope>NUCLEOTIDE SEQUENCE [LARGE SCALE GENOMIC DNA]</scope>
    <source>
        <strain evidence="8 9">174/2</strain>
    </source>
</reference>
<dbReference type="NCBIfam" id="NF002982">
    <property type="entry name" value="PRK03699.1"/>
    <property type="match status" value="1"/>
</dbReference>
<dbReference type="RefSeq" id="WP_035344371.1">
    <property type="nucleotide sequence ID" value="NZ_LT615367.1"/>
</dbReference>
<dbReference type="PANTHER" id="PTHR43702">
    <property type="entry name" value="L-FUCOSE-PROTON SYMPORTER"/>
    <property type="match status" value="1"/>
</dbReference>
<feature type="transmembrane region" description="Helical" evidence="6">
    <location>
        <begin position="274"/>
        <end position="294"/>
    </location>
</feature>
<feature type="transmembrane region" description="Helical" evidence="6">
    <location>
        <begin position="9"/>
        <end position="31"/>
    </location>
</feature>
<gene>
    <name evidence="8" type="primary">tsgA</name>
    <name evidence="8" type="ORF">DAQ1742_03925</name>
</gene>
<dbReference type="Proteomes" id="UP000294820">
    <property type="component" value="Chromosome 1"/>
</dbReference>
<feature type="transmembrane region" description="Helical" evidence="6">
    <location>
        <begin position="98"/>
        <end position="122"/>
    </location>
</feature>
<feature type="domain" description="Major facilitator superfamily (MFS) profile" evidence="7">
    <location>
        <begin position="9"/>
        <end position="385"/>
    </location>
</feature>
<keyword evidence="3 6" id="KW-0812">Transmembrane</keyword>
<proteinExistence type="predicted"/>
<evidence type="ECO:0000256" key="5">
    <source>
        <dbReference type="ARBA" id="ARBA00023136"/>
    </source>
</evidence>
<dbReference type="Gene3D" id="1.20.1250.20">
    <property type="entry name" value="MFS general substrate transporter like domains"/>
    <property type="match status" value="2"/>
</dbReference>
<evidence type="ECO:0000256" key="6">
    <source>
        <dbReference type="SAM" id="Phobius"/>
    </source>
</evidence>
<protein>
    <recommendedName>
        <fullName evidence="7">Major facilitator superfamily (MFS) profile domain-containing protein</fullName>
    </recommendedName>
</protein>
<dbReference type="GO" id="GO:0022857">
    <property type="term" value="F:transmembrane transporter activity"/>
    <property type="evidence" value="ECO:0007669"/>
    <property type="project" value="InterPro"/>
</dbReference>
<feature type="transmembrane region" description="Helical" evidence="6">
    <location>
        <begin position="76"/>
        <end position="92"/>
    </location>
</feature>
<keyword evidence="4 6" id="KW-1133">Transmembrane helix</keyword>
<evidence type="ECO:0000313" key="9">
    <source>
        <dbReference type="Proteomes" id="UP000294820"/>
    </source>
</evidence>
<name>A0A375AFL2_9GAMM</name>
<dbReference type="InterPro" id="IPR020846">
    <property type="entry name" value="MFS_dom"/>
</dbReference>
<comment type="subcellular location">
    <subcellularLocation>
        <location evidence="1">Cell inner membrane</location>
        <topology evidence="1">Multi-pass membrane protein</topology>
    </subcellularLocation>
</comment>
<feature type="transmembrane region" description="Helical" evidence="6">
    <location>
        <begin position="241"/>
        <end position="262"/>
    </location>
</feature>
<evidence type="ECO:0000256" key="4">
    <source>
        <dbReference type="ARBA" id="ARBA00022989"/>
    </source>
</evidence>
<dbReference type="KEGG" id="daq:DAQ1742_03925"/>
<keyword evidence="5 6" id="KW-0472">Membrane</keyword>
<feature type="transmembrane region" description="Helical" evidence="6">
    <location>
        <begin position="162"/>
        <end position="183"/>
    </location>
</feature>
<accession>A0A375AFL2</accession>
<feature type="transmembrane region" description="Helical" evidence="6">
    <location>
        <begin position="51"/>
        <end position="69"/>
    </location>
</feature>
<evidence type="ECO:0000313" key="8">
    <source>
        <dbReference type="EMBL" id="SLM64706.1"/>
    </source>
</evidence>
<feature type="transmembrane region" description="Helical" evidence="6">
    <location>
        <begin position="360"/>
        <end position="383"/>
    </location>
</feature>